<organism evidence="7 8">
    <name type="scientific">Kuraishia capsulata CBS 1993</name>
    <dbReference type="NCBI Taxonomy" id="1382522"/>
    <lineage>
        <taxon>Eukaryota</taxon>
        <taxon>Fungi</taxon>
        <taxon>Dikarya</taxon>
        <taxon>Ascomycota</taxon>
        <taxon>Saccharomycotina</taxon>
        <taxon>Pichiomycetes</taxon>
        <taxon>Pichiales</taxon>
        <taxon>Pichiaceae</taxon>
        <taxon>Kuraishia</taxon>
    </lineage>
</organism>
<evidence type="ECO:0000256" key="2">
    <source>
        <dbReference type="ARBA" id="ARBA00022448"/>
    </source>
</evidence>
<feature type="transmembrane region" description="Helical" evidence="6">
    <location>
        <begin position="48"/>
        <end position="68"/>
    </location>
</feature>
<evidence type="ECO:0000256" key="5">
    <source>
        <dbReference type="ARBA" id="ARBA00023136"/>
    </source>
</evidence>
<dbReference type="EMBL" id="HG793125">
    <property type="protein sequence ID" value="CDK24048.1"/>
    <property type="molecule type" value="Genomic_DNA"/>
</dbReference>
<dbReference type="InterPro" id="IPR002293">
    <property type="entry name" value="AA/rel_permease1"/>
</dbReference>
<proteinExistence type="predicted"/>
<evidence type="ECO:0000256" key="6">
    <source>
        <dbReference type="SAM" id="Phobius"/>
    </source>
</evidence>
<feature type="transmembrane region" description="Helical" evidence="6">
    <location>
        <begin position="171"/>
        <end position="192"/>
    </location>
</feature>
<accession>W6MFF4</accession>
<dbReference type="Gene3D" id="1.20.1740.10">
    <property type="entry name" value="Amino acid/polyamine transporter I"/>
    <property type="match status" value="1"/>
</dbReference>
<evidence type="ECO:0008006" key="9">
    <source>
        <dbReference type="Google" id="ProtNLM"/>
    </source>
</evidence>
<reference evidence="7" key="2">
    <citation type="submission" date="2014-02" db="EMBL/GenBank/DDBJ databases">
        <title>Complete DNA sequence of /Kuraishia capsulata/ illustrates novel genomic features among budding yeasts (/Saccharomycotina/).</title>
        <authorList>
            <person name="Morales L."/>
            <person name="Noel B."/>
            <person name="Porcel B."/>
            <person name="Marcet-Houben M."/>
            <person name="Hullo M-F."/>
            <person name="Sacerdot C."/>
            <person name="Tekaia F."/>
            <person name="Leh-Louis V."/>
            <person name="Despons L."/>
            <person name="Khanna V."/>
            <person name="Aury J-M."/>
            <person name="Barbe V."/>
            <person name="Couloux A."/>
            <person name="Labadie K."/>
            <person name="Pelletier E."/>
            <person name="Souciet J-L."/>
            <person name="Boekhout T."/>
            <person name="Gabaldon T."/>
            <person name="Wincker P."/>
            <person name="Dujon B."/>
        </authorList>
    </citation>
    <scope>NUCLEOTIDE SEQUENCE</scope>
    <source>
        <strain evidence="7">CBS 1993</strain>
    </source>
</reference>
<feature type="transmembrane region" description="Helical" evidence="6">
    <location>
        <begin position="454"/>
        <end position="476"/>
    </location>
</feature>
<feature type="transmembrane region" description="Helical" evidence="6">
    <location>
        <begin position="204"/>
        <end position="222"/>
    </location>
</feature>
<dbReference type="AlphaFoldDB" id="W6MFF4"/>
<protein>
    <recommendedName>
        <fullName evidence="9">Amino acid permease/ SLC12A domain-containing protein</fullName>
    </recommendedName>
</protein>
<feature type="transmembrane region" description="Helical" evidence="6">
    <location>
        <begin position="482"/>
        <end position="504"/>
    </location>
</feature>
<dbReference type="OrthoDB" id="3257095at2759"/>
<feature type="transmembrane region" description="Helical" evidence="6">
    <location>
        <begin position="80"/>
        <end position="99"/>
    </location>
</feature>
<feature type="transmembrane region" description="Helical" evidence="6">
    <location>
        <begin position="128"/>
        <end position="151"/>
    </location>
</feature>
<gene>
    <name evidence="7" type="ORF">KUCA_T00000008001</name>
</gene>
<comment type="subcellular location">
    <subcellularLocation>
        <location evidence="1">Membrane</location>
        <topology evidence="1">Multi-pass membrane protein</topology>
    </subcellularLocation>
</comment>
<evidence type="ECO:0000256" key="4">
    <source>
        <dbReference type="ARBA" id="ARBA00022989"/>
    </source>
</evidence>
<keyword evidence="5 6" id="KW-0472">Membrane</keyword>
<reference evidence="7" key="1">
    <citation type="submission" date="2013-12" db="EMBL/GenBank/DDBJ databases">
        <authorList>
            <person name="Genoscope - CEA"/>
        </authorList>
    </citation>
    <scope>NUCLEOTIDE SEQUENCE</scope>
    <source>
        <strain evidence="7">CBS 1993</strain>
    </source>
</reference>
<dbReference type="HOGENOM" id="CLU_004495_2_3_1"/>
<evidence type="ECO:0000313" key="8">
    <source>
        <dbReference type="Proteomes" id="UP000019384"/>
    </source>
</evidence>
<evidence type="ECO:0000256" key="3">
    <source>
        <dbReference type="ARBA" id="ARBA00022692"/>
    </source>
</evidence>
<name>W6MFF4_9ASCO</name>
<feature type="transmembrane region" description="Helical" evidence="6">
    <location>
        <begin position="385"/>
        <end position="404"/>
    </location>
</feature>
<keyword evidence="8" id="KW-1185">Reference proteome</keyword>
<dbReference type="GO" id="GO:0022857">
    <property type="term" value="F:transmembrane transporter activity"/>
    <property type="evidence" value="ECO:0007669"/>
    <property type="project" value="InterPro"/>
</dbReference>
<keyword evidence="4 6" id="KW-1133">Transmembrane helix</keyword>
<keyword evidence="2" id="KW-0813">Transport</keyword>
<dbReference type="PANTHER" id="PTHR45649:SF16">
    <property type="entry name" value="7-KETO 8-AMINOPELARGONIC ACID TRANSPORTER"/>
    <property type="match status" value="1"/>
</dbReference>
<keyword evidence="3 6" id="KW-0812">Transmembrane</keyword>
<feature type="transmembrane region" description="Helical" evidence="6">
    <location>
        <begin position="337"/>
        <end position="365"/>
    </location>
</feature>
<dbReference type="GO" id="GO:0016020">
    <property type="term" value="C:membrane"/>
    <property type="evidence" value="ECO:0007669"/>
    <property type="project" value="UniProtKB-SubCell"/>
</dbReference>
<dbReference type="Proteomes" id="UP000019384">
    <property type="component" value="Unassembled WGS sequence"/>
</dbReference>
<dbReference type="PANTHER" id="PTHR45649">
    <property type="entry name" value="AMINO-ACID PERMEASE BAT1"/>
    <property type="match status" value="1"/>
</dbReference>
<evidence type="ECO:0000313" key="7">
    <source>
        <dbReference type="EMBL" id="CDK24048.1"/>
    </source>
</evidence>
<dbReference type="GeneID" id="34517454"/>
<feature type="transmembrane region" description="Helical" evidence="6">
    <location>
        <begin position="281"/>
        <end position="302"/>
    </location>
</feature>
<feature type="transmembrane region" description="Helical" evidence="6">
    <location>
        <begin position="416"/>
        <end position="433"/>
    </location>
</feature>
<dbReference type="PIRSF" id="PIRSF006060">
    <property type="entry name" value="AA_transporter"/>
    <property type="match status" value="1"/>
</dbReference>
<dbReference type="RefSeq" id="XP_022456066.1">
    <property type="nucleotide sequence ID" value="XM_022604504.1"/>
</dbReference>
<evidence type="ECO:0000256" key="1">
    <source>
        <dbReference type="ARBA" id="ARBA00004141"/>
    </source>
</evidence>
<sequence>MAGILKNEANSKSSTGLEVSEIPDSETGEVFKIKESDHDVVLEKNFDIWGVVGIVYGSIGTPLTLGTYLSTVIGVGGAPFFFYAYLFAGVFCLITAYSMSEMASVHPHSSALVYWSYLYYPQKYNRGLAYLSGILSCACWIFGVTATGFFNADLVLGLVFMHHPDYVSHTYHYYLLFLASILMATVVNIFGTRLLPLVARLTNYVFNLGTLFTLVALLARAHPKQTAAFAFKEITNETGWSSNGVVFFLSILPTVASVSLFDGACHMTDEIPNPKKNIPTVITYGYTGAYLMGLIAVIVYNFCIVNPDNLLDPVGGIPLFQLYVDSLHNEGLSTVSALIVIVGFFCGIISVLTSASRLVMAFAAFNSVPFGKQIATVNAKLNAPVWAVLFCSGLATLIGLLIFASNTALNAVSGSYVTTMYVAYLIPFLGLVFKQDRYGKGVVPLFNLGRWGKPMNIICIVWFLFASAWLCVPSYQPVTATTMNYTIAVLGATAFVAIVNWLFYARKHFSVDVFEELEVEAESVEEPKETLKI</sequence>
<dbReference type="Pfam" id="PF13520">
    <property type="entry name" value="AA_permease_2"/>
    <property type="match status" value="1"/>
</dbReference>
<feature type="transmembrane region" description="Helical" evidence="6">
    <location>
        <begin position="242"/>
        <end position="261"/>
    </location>
</feature>